<dbReference type="InterPro" id="IPR029052">
    <property type="entry name" value="Metallo-depent_PP-like"/>
</dbReference>
<proteinExistence type="predicted"/>
<dbReference type="InterPro" id="IPR004843">
    <property type="entry name" value="Calcineurin-like_PHP"/>
</dbReference>
<dbReference type="PANTHER" id="PTHR12905:SF0">
    <property type="entry name" value="CALCINEURIN-LIKE PHOSPHOESTERASE DOMAIN-CONTAINING PROTEIN"/>
    <property type="match status" value="1"/>
</dbReference>
<feature type="domain" description="Calcineurin-like phosphoesterase" evidence="1">
    <location>
        <begin position="1"/>
        <end position="169"/>
    </location>
</feature>
<dbReference type="Pfam" id="PF00149">
    <property type="entry name" value="Metallophos"/>
    <property type="match status" value="1"/>
</dbReference>
<sequence>MKFLLLSDIHSSMDKLEKILTSANYDAVLIAGDLTQFRPKDARVVDEMLSEYTDLCFAVHGNCDHEIILGENYRVLRFIHGKSVEFEGYSIHGVGGSGITPFNTPSEYTEKEILEVMNSFTLGDFNILLSHCPPRGTLDRTFSGYHAGCEVIRKRMDSFNAILCGHIHESHGVINSTQLVVNPGPVMWGRYALIDFERRDVKLMKL</sequence>
<dbReference type="PANTHER" id="PTHR12905">
    <property type="entry name" value="METALLOPHOSPHOESTERASE"/>
    <property type="match status" value="1"/>
</dbReference>
<dbReference type="GO" id="GO:0016787">
    <property type="term" value="F:hydrolase activity"/>
    <property type="evidence" value="ECO:0007669"/>
    <property type="project" value="InterPro"/>
</dbReference>
<dbReference type="SUPFAM" id="SSF56300">
    <property type="entry name" value="Metallo-dependent phosphatases"/>
    <property type="match status" value="1"/>
</dbReference>
<dbReference type="EMBL" id="DTLB01000035">
    <property type="protein sequence ID" value="HFW32434.1"/>
    <property type="molecule type" value="Genomic_DNA"/>
</dbReference>
<evidence type="ECO:0000259" key="1">
    <source>
        <dbReference type="Pfam" id="PF00149"/>
    </source>
</evidence>
<name>A0A7C3M9I9_ARCFL</name>
<accession>A0A7C3M9I9</accession>
<comment type="caution">
    <text evidence="2">The sequence shown here is derived from an EMBL/GenBank/DDBJ whole genome shotgun (WGS) entry which is preliminary data.</text>
</comment>
<organism evidence="2">
    <name type="scientific">Archaeoglobus fulgidus</name>
    <dbReference type="NCBI Taxonomy" id="2234"/>
    <lineage>
        <taxon>Archaea</taxon>
        <taxon>Methanobacteriati</taxon>
        <taxon>Methanobacteriota</taxon>
        <taxon>Archaeoglobi</taxon>
        <taxon>Archaeoglobales</taxon>
        <taxon>Archaeoglobaceae</taxon>
        <taxon>Archaeoglobus</taxon>
    </lineage>
</organism>
<dbReference type="AlphaFoldDB" id="A0A7C3M9I9"/>
<gene>
    <name evidence="2" type="ORF">ENW66_05720</name>
</gene>
<protein>
    <recommendedName>
        <fullName evidence="1">Calcineurin-like phosphoesterase domain-containing protein</fullName>
    </recommendedName>
</protein>
<evidence type="ECO:0000313" key="2">
    <source>
        <dbReference type="EMBL" id="HFW32434.1"/>
    </source>
</evidence>
<reference evidence="2" key="1">
    <citation type="journal article" date="2020" name="mSystems">
        <title>Genome- and Community-Level Interaction Insights into Carbon Utilization and Element Cycling Functions of Hydrothermarchaeota in Hydrothermal Sediment.</title>
        <authorList>
            <person name="Zhou Z."/>
            <person name="Liu Y."/>
            <person name="Xu W."/>
            <person name="Pan J."/>
            <person name="Luo Z.H."/>
            <person name="Li M."/>
        </authorList>
    </citation>
    <scope>NUCLEOTIDE SEQUENCE [LARGE SCALE GENOMIC DNA]</scope>
    <source>
        <strain evidence="2">SpSt-87</strain>
    </source>
</reference>
<dbReference type="InterPro" id="IPR051693">
    <property type="entry name" value="UPF0046_metallophosphoest"/>
</dbReference>
<dbReference type="Gene3D" id="3.60.21.10">
    <property type="match status" value="1"/>
</dbReference>